<name>A0A1B4FTG3_9BURK</name>
<gene>
    <name evidence="2" type="ORF">WS71_06245</name>
</gene>
<sequence>MALACRRRRREDEHRRRIARLEQRVGSQRALDDAKMPPIRTISEKKAYRQIKRQATKKRIGSPSGSGTRMHRRSGPTERIAAHARSRPPELPGRTRPR</sequence>
<dbReference type="AlphaFoldDB" id="A0A1B4FTG3"/>
<evidence type="ECO:0000313" key="2">
    <source>
        <dbReference type="EMBL" id="AOJ06953.1"/>
    </source>
</evidence>
<evidence type="ECO:0000256" key="1">
    <source>
        <dbReference type="SAM" id="MobiDB-lite"/>
    </source>
</evidence>
<protein>
    <submittedName>
        <fullName evidence="2">Uncharacterized protein</fullName>
    </submittedName>
</protein>
<accession>A0A1B4FTG3</accession>
<feature type="compositionally biased region" description="Basic residues" evidence="1">
    <location>
        <begin position="49"/>
        <end position="60"/>
    </location>
</feature>
<evidence type="ECO:0000313" key="3">
    <source>
        <dbReference type="Proteomes" id="UP000067711"/>
    </source>
</evidence>
<feature type="region of interest" description="Disordered" evidence="1">
    <location>
        <begin position="49"/>
        <end position="98"/>
    </location>
</feature>
<organism evidence="2 3">
    <name type="scientific">Burkholderia mayonis</name>
    <dbReference type="NCBI Taxonomy" id="1385591"/>
    <lineage>
        <taxon>Bacteria</taxon>
        <taxon>Pseudomonadati</taxon>
        <taxon>Pseudomonadota</taxon>
        <taxon>Betaproteobacteria</taxon>
        <taxon>Burkholderiales</taxon>
        <taxon>Burkholderiaceae</taxon>
        <taxon>Burkholderia</taxon>
        <taxon>pseudomallei group</taxon>
    </lineage>
</organism>
<reference evidence="2 3" key="1">
    <citation type="submission" date="2015-12" db="EMBL/GenBank/DDBJ databases">
        <title>Diversity of Burkholderia near neighbor genomes.</title>
        <authorList>
            <person name="Sahl J."/>
            <person name="Wagner D."/>
            <person name="Keim P."/>
        </authorList>
    </citation>
    <scope>NUCLEOTIDE SEQUENCE [LARGE SCALE GENOMIC DNA]</scope>
    <source>
        <strain evidence="2 3">BDU8</strain>
    </source>
</reference>
<dbReference type="Proteomes" id="UP000067711">
    <property type="component" value="Chromosome 2"/>
</dbReference>
<proteinExistence type="predicted"/>
<dbReference type="EMBL" id="CP013388">
    <property type="protein sequence ID" value="AOJ06953.1"/>
    <property type="molecule type" value="Genomic_DNA"/>
</dbReference>